<organism evidence="1 2">
    <name type="scientific">Aspergillus granulosus</name>
    <dbReference type="NCBI Taxonomy" id="176169"/>
    <lineage>
        <taxon>Eukaryota</taxon>
        <taxon>Fungi</taxon>
        <taxon>Dikarya</taxon>
        <taxon>Ascomycota</taxon>
        <taxon>Pezizomycotina</taxon>
        <taxon>Eurotiomycetes</taxon>
        <taxon>Eurotiomycetidae</taxon>
        <taxon>Eurotiales</taxon>
        <taxon>Aspergillaceae</taxon>
        <taxon>Aspergillus</taxon>
        <taxon>Aspergillus subgen. Nidulantes</taxon>
    </lineage>
</organism>
<name>A0ABR4I4I2_9EURO</name>
<comment type="caution">
    <text evidence="1">The sequence shown here is derived from an EMBL/GenBank/DDBJ whole genome shotgun (WGS) entry which is preliminary data.</text>
</comment>
<protein>
    <submittedName>
        <fullName evidence="1">Uncharacterized protein</fullName>
    </submittedName>
</protein>
<dbReference type="Proteomes" id="UP001610334">
    <property type="component" value="Unassembled WGS sequence"/>
</dbReference>
<evidence type="ECO:0000313" key="1">
    <source>
        <dbReference type="EMBL" id="KAL2822651.1"/>
    </source>
</evidence>
<evidence type="ECO:0000313" key="2">
    <source>
        <dbReference type="Proteomes" id="UP001610334"/>
    </source>
</evidence>
<gene>
    <name evidence="1" type="ORF">BJX63DRAFT_127340</name>
</gene>
<accession>A0ABR4I4I2</accession>
<sequence length="99" mass="12130">MHCRSLSTESSNYKLVHGQRCFVCDFPQQMRCYDNFWPAITPRPSLRPFFWRMCTGRIRLRSHLGFRAFRRVTARYEVFFDKQFPRMEEHVCWVGFIKQ</sequence>
<reference evidence="1 2" key="1">
    <citation type="submission" date="2024-07" db="EMBL/GenBank/DDBJ databases">
        <title>Section-level genome sequencing and comparative genomics of Aspergillus sections Usti and Cavernicolus.</title>
        <authorList>
            <consortium name="Lawrence Berkeley National Laboratory"/>
            <person name="Nybo J.L."/>
            <person name="Vesth T.C."/>
            <person name="Theobald S."/>
            <person name="Frisvad J.C."/>
            <person name="Larsen T.O."/>
            <person name="Kjaerboelling I."/>
            <person name="Rothschild-Mancinelli K."/>
            <person name="Lyhne E.K."/>
            <person name="Kogle M.E."/>
            <person name="Barry K."/>
            <person name="Clum A."/>
            <person name="Na H."/>
            <person name="Ledsgaard L."/>
            <person name="Lin J."/>
            <person name="Lipzen A."/>
            <person name="Kuo A."/>
            <person name="Riley R."/>
            <person name="Mondo S."/>
            <person name="Labutti K."/>
            <person name="Haridas S."/>
            <person name="Pangalinan J."/>
            <person name="Salamov A.A."/>
            <person name="Simmons B.A."/>
            <person name="Magnuson J.K."/>
            <person name="Chen J."/>
            <person name="Drula E."/>
            <person name="Henrissat B."/>
            <person name="Wiebenga A."/>
            <person name="Lubbers R.J."/>
            <person name="Gomes A.C."/>
            <person name="Makela M.R."/>
            <person name="Stajich J."/>
            <person name="Grigoriev I.V."/>
            <person name="Mortensen U.H."/>
            <person name="De Vries R.P."/>
            <person name="Baker S.E."/>
            <person name="Andersen M.R."/>
        </authorList>
    </citation>
    <scope>NUCLEOTIDE SEQUENCE [LARGE SCALE GENOMIC DNA]</scope>
    <source>
        <strain evidence="1 2">CBS 588.65</strain>
    </source>
</reference>
<dbReference type="EMBL" id="JBFXLT010000002">
    <property type="protein sequence ID" value="KAL2822651.1"/>
    <property type="molecule type" value="Genomic_DNA"/>
</dbReference>
<proteinExistence type="predicted"/>
<keyword evidence="2" id="KW-1185">Reference proteome</keyword>